<dbReference type="PANTHER" id="PTHR35841">
    <property type="entry name" value="PHOSPHONATES-BINDING PERIPLASMIC PROTEIN"/>
    <property type="match status" value="1"/>
</dbReference>
<name>A0A1Y5RMS7_9RHOB</name>
<proteinExistence type="predicted"/>
<dbReference type="RefSeq" id="WP_085863228.1">
    <property type="nucleotide sequence ID" value="NZ_FWFT01000001.1"/>
</dbReference>
<dbReference type="Proteomes" id="UP000193623">
    <property type="component" value="Unassembled WGS sequence"/>
</dbReference>
<keyword evidence="2" id="KW-1185">Reference proteome</keyword>
<evidence type="ECO:0000313" key="1">
    <source>
        <dbReference type="EMBL" id="SLN21114.1"/>
    </source>
</evidence>
<dbReference type="EMBL" id="FWFT01000001">
    <property type="protein sequence ID" value="SLN21114.1"/>
    <property type="molecule type" value="Genomic_DNA"/>
</dbReference>
<protein>
    <submittedName>
        <fullName evidence="1">ABC transporter, phosphonate, periplasmic substrate-binding protein</fullName>
    </submittedName>
</protein>
<dbReference type="AlphaFoldDB" id="A0A1Y5RMS7"/>
<sequence>MIAALPMYDRPETTAALDALWAGVRDHLGYGPRHLTRDLAYDAAWGREDLLLGQICNLPYRARHRDDVTVLGAGDHRLPDTPAGYYTSVFIVRAEDAPRGLAPAALGRFAYNDALSQSGWGAPLAALTARGLQFHTTLRTGAHADSMAAVATGRADLAAIDVVTWRMLERWDPLAAQVRVIGRTGLSPAQTFVTAKTNDPTPLRAALQAAIVGLSPDHAETLQLFGFATLPKSAYDIPLPPSPTGTCADTLQSAAI</sequence>
<dbReference type="PANTHER" id="PTHR35841:SF1">
    <property type="entry name" value="PHOSPHONATES-BINDING PERIPLASMIC PROTEIN"/>
    <property type="match status" value="1"/>
</dbReference>
<organism evidence="1 2">
    <name type="scientific">Pseudooctadecabacter jejudonensis</name>
    <dbReference type="NCBI Taxonomy" id="1391910"/>
    <lineage>
        <taxon>Bacteria</taxon>
        <taxon>Pseudomonadati</taxon>
        <taxon>Pseudomonadota</taxon>
        <taxon>Alphaproteobacteria</taxon>
        <taxon>Rhodobacterales</taxon>
        <taxon>Paracoccaceae</taxon>
        <taxon>Pseudooctadecabacter</taxon>
    </lineage>
</organism>
<dbReference type="Pfam" id="PF12974">
    <property type="entry name" value="Phosphonate-bd"/>
    <property type="match status" value="1"/>
</dbReference>
<dbReference type="Gene3D" id="3.40.190.10">
    <property type="entry name" value="Periplasmic binding protein-like II"/>
    <property type="match status" value="2"/>
</dbReference>
<evidence type="ECO:0000313" key="2">
    <source>
        <dbReference type="Proteomes" id="UP000193623"/>
    </source>
</evidence>
<dbReference type="OrthoDB" id="7353682at2"/>
<gene>
    <name evidence="1" type="ORF">PSJ8397_00812</name>
</gene>
<reference evidence="1 2" key="1">
    <citation type="submission" date="2017-03" db="EMBL/GenBank/DDBJ databases">
        <authorList>
            <person name="Afonso C.L."/>
            <person name="Miller P.J."/>
            <person name="Scott M.A."/>
            <person name="Spackman E."/>
            <person name="Goraichik I."/>
            <person name="Dimitrov K.M."/>
            <person name="Suarez D.L."/>
            <person name="Swayne D.E."/>
        </authorList>
    </citation>
    <scope>NUCLEOTIDE SEQUENCE [LARGE SCALE GENOMIC DNA]</scope>
    <source>
        <strain evidence="1 2">CECT 8397</strain>
    </source>
</reference>
<dbReference type="SUPFAM" id="SSF53850">
    <property type="entry name" value="Periplasmic binding protein-like II"/>
    <property type="match status" value="1"/>
</dbReference>
<accession>A0A1Y5RMS7</accession>